<accession>A0A0P7BZQ1</accession>
<dbReference type="GO" id="GO:0008721">
    <property type="term" value="F:D-serine ammonia-lyase activity"/>
    <property type="evidence" value="ECO:0007669"/>
    <property type="project" value="TreeGrafter"/>
</dbReference>
<dbReference type="GO" id="GO:0018114">
    <property type="term" value="F:threonine racemase activity"/>
    <property type="evidence" value="ECO:0007669"/>
    <property type="project" value="TreeGrafter"/>
</dbReference>
<dbReference type="GO" id="GO:0003941">
    <property type="term" value="F:L-serine ammonia-lyase activity"/>
    <property type="evidence" value="ECO:0007669"/>
    <property type="project" value="TreeGrafter"/>
</dbReference>
<comment type="similarity">
    <text evidence="2">Belongs to the serine/threonine dehydratase family.</text>
</comment>
<dbReference type="EMBL" id="LGTQ01000012">
    <property type="protein sequence ID" value="KPM47143.1"/>
    <property type="molecule type" value="Genomic_DNA"/>
</dbReference>
<dbReference type="SUPFAM" id="SSF53686">
    <property type="entry name" value="Tryptophan synthase beta subunit-like PLP-dependent enzymes"/>
    <property type="match status" value="1"/>
</dbReference>
<evidence type="ECO:0000256" key="4">
    <source>
        <dbReference type="ARBA" id="ARBA00023239"/>
    </source>
</evidence>
<dbReference type="InterPro" id="IPR036052">
    <property type="entry name" value="TrpB-like_PALP_sf"/>
</dbReference>
<evidence type="ECO:0000256" key="3">
    <source>
        <dbReference type="ARBA" id="ARBA00022898"/>
    </source>
</evidence>
<evidence type="ECO:0000313" key="7">
    <source>
        <dbReference type="Proteomes" id="UP000050454"/>
    </source>
</evidence>
<dbReference type="CDD" id="cd01562">
    <property type="entry name" value="Thr-dehyd"/>
    <property type="match status" value="1"/>
</dbReference>
<dbReference type="GO" id="GO:0030170">
    <property type="term" value="F:pyridoxal phosphate binding"/>
    <property type="evidence" value="ECO:0007669"/>
    <property type="project" value="TreeGrafter"/>
</dbReference>
<evidence type="ECO:0000313" key="6">
    <source>
        <dbReference type="EMBL" id="KPM47143.1"/>
    </source>
</evidence>
<protein>
    <recommendedName>
        <fullName evidence="5">Tryptophan synthase beta chain-like PALP domain-containing protein</fullName>
    </recommendedName>
</protein>
<dbReference type="Gene3D" id="3.40.50.1100">
    <property type="match status" value="2"/>
</dbReference>
<dbReference type="GO" id="GO:0005524">
    <property type="term" value="F:ATP binding"/>
    <property type="evidence" value="ECO:0007669"/>
    <property type="project" value="TreeGrafter"/>
</dbReference>
<reference evidence="6 7" key="1">
    <citation type="submission" date="2015-07" db="EMBL/GenBank/DDBJ databases">
        <title>The draft genome sequence of Leadbetterella sp. JN14-9.</title>
        <authorList>
            <person name="Liu Y."/>
            <person name="Du J."/>
            <person name="Shao Z."/>
        </authorList>
    </citation>
    <scope>NUCLEOTIDE SEQUENCE [LARGE SCALE GENOMIC DNA]</scope>
    <source>
        <strain evidence="6 7">JN14-9</strain>
    </source>
</reference>
<dbReference type="GO" id="GO:0000287">
    <property type="term" value="F:magnesium ion binding"/>
    <property type="evidence" value="ECO:0007669"/>
    <property type="project" value="TreeGrafter"/>
</dbReference>
<keyword evidence="4" id="KW-0456">Lyase</keyword>
<sequence length="324" mass="35538">MFKEPTKQEIDQTHELIKPFIHKTRLVRSEELNELLDCEIWLKCENEQVASAFKTRGALNAVLRVSEDEASSGLVTHSSGNHAQSLAYVGKMKQIKTYVVMPETAPKLKVEKVKSLGAELTFCQNTPEARQAAADKIMRETGTTFIHPFDNHQVICGQATVVKEILEELPETEIVIPPVGGGGLLSGSGLSAGFYSEKCLVFAAEPEGAADAVKSFSTGKVEKADYVKTFADGLQTHLSKRTLQLIRKSVEDVLLAKEASIPKAMELVKTFFDMYIEPSAAVPLAMLMDHKEIFSGKKVVLIITGGNIEPSEAEELMQLDDAEN</sequence>
<feature type="domain" description="Tryptophan synthase beta chain-like PALP" evidence="5">
    <location>
        <begin position="18"/>
        <end position="305"/>
    </location>
</feature>
<evidence type="ECO:0000256" key="1">
    <source>
        <dbReference type="ARBA" id="ARBA00001933"/>
    </source>
</evidence>
<evidence type="ECO:0000256" key="2">
    <source>
        <dbReference type="ARBA" id="ARBA00010869"/>
    </source>
</evidence>
<dbReference type="PATRIC" id="fig|1605367.3.peg.439"/>
<comment type="caution">
    <text evidence="6">The sequence shown here is derived from an EMBL/GenBank/DDBJ whole genome shotgun (WGS) entry which is preliminary data.</text>
</comment>
<proteinExistence type="inferred from homology"/>
<dbReference type="AlphaFoldDB" id="A0A0P7BZQ1"/>
<dbReference type="GO" id="GO:0030378">
    <property type="term" value="F:serine racemase activity"/>
    <property type="evidence" value="ECO:0007669"/>
    <property type="project" value="TreeGrafter"/>
</dbReference>
<dbReference type="FunFam" id="3.40.50.1100:FF:000005">
    <property type="entry name" value="Threonine dehydratase catabolic"/>
    <property type="match status" value="1"/>
</dbReference>
<dbReference type="RefSeq" id="WP_055149735.1">
    <property type="nucleotide sequence ID" value="NZ_JXSZ01000012.1"/>
</dbReference>
<name>A0A0P7BZQ1_9BACT</name>
<keyword evidence="7" id="KW-1185">Reference proteome</keyword>
<dbReference type="Pfam" id="PF00291">
    <property type="entry name" value="PALP"/>
    <property type="match status" value="1"/>
</dbReference>
<gene>
    <name evidence="6" type="ORF">AFM12_15100</name>
</gene>
<organism evidence="6 7">
    <name type="scientific">Jiulongibacter sediminis</name>
    <dbReference type="NCBI Taxonomy" id="1605367"/>
    <lineage>
        <taxon>Bacteria</taxon>
        <taxon>Pseudomonadati</taxon>
        <taxon>Bacteroidota</taxon>
        <taxon>Cytophagia</taxon>
        <taxon>Cytophagales</taxon>
        <taxon>Leadbetterellaceae</taxon>
        <taxon>Jiulongibacter</taxon>
    </lineage>
</organism>
<dbReference type="PANTHER" id="PTHR43050:SF1">
    <property type="entry name" value="SERINE RACEMASE"/>
    <property type="match status" value="1"/>
</dbReference>
<evidence type="ECO:0000259" key="5">
    <source>
        <dbReference type="Pfam" id="PF00291"/>
    </source>
</evidence>
<dbReference type="STRING" id="1605367.AFM12_15100"/>
<dbReference type="OrthoDB" id="9811476at2"/>
<dbReference type="Proteomes" id="UP000050454">
    <property type="component" value="Unassembled WGS sequence"/>
</dbReference>
<comment type="cofactor">
    <cofactor evidence="1">
        <name>pyridoxal 5'-phosphate</name>
        <dbReference type="ChEBI" id="CHEBI:597326"/>
    </cofactor>
</comment>
<keyword evidence="3" id="KW-0663">Pyridoxal phosphate</keyword>
<dbReference type="PANTHER" id="PTHR43050">
    <property type="entry name" value="SERINE / THREONINE RACEMASE FAMILY MEMBER"/>
    <property type="match status" value="1"/>
</dbReference>
<dbReference type="GO" id="GO:0070179">
    <property type="term" value="P:D-serine biosynthetic process"/>
    <property type="evidence" value="ECO:0007669"/>
    <property type="project" value="TreeGrafter"/>
</dbReference>
<dbReference type="InterPro" id="IPR001926">
    <property type="entry name" value="TrpB-like_PALP"/>
</dbReference>